<evidence type="ECO:0000256" key="5">
    <source>
        <dbReference type="ARBA" id="ARBA00022692"/>
    </source>
</evidence>
<dbReference type="InterPro" id="IPR036259">
    <property type="entry name" value="MFS_trans_sf"/>
</dbReference>
<dbReference type="PROSITE" id="PS00455">
    <property type="entry name" value="AMP_BINDING"/>
    <property type="match status" value="1"/>
</dbReference>
<evidence type="ECO:0000313" key="11">
    <source>
        <dbReference type="EMBL" id="GAA5527880.1"/>
    </source>
</evidence>
<dbReference type="InterPro" id="IPR025110">
    <property type="entry name" value="AMP-bd_C"/>
</dbReference>
<keyword evidence="12" id="KW-1185">Reference proteome</keyword>
<dbReference type="InterPro" id="IPR001242">
    <property type="entry name" value="Condensation_dom"/>
</dbReference>
<dbReference type="Gene3D" id="3.30.559.30">
    <property type="entry name" value="Nonribosomal peptide synthetase, condensation domain"/>
    <property type="match status" value="1"/>
</dbReference>
<evidence type="ECO:0000313" key="12">
    <source>
        <dbReference type="Proteomes" id="UP001428290"/>
    </source>
</evidence>
<evidence type="ECO:0000259" key="9">
    <source>
        <dbReference type="PROSITE" id="PS50075"/>
    </source>
</evidence>
<dbReference type="Gene3D" id="2.30.38.10">
    <property type="entry name" value="Luciferase, Domain 3"/>
    <property type="match status" value="1"/>
</dbReference>
<feature type="transmembrane region" description="Helical" evidence="8">
    <location>
        <begin position="1707"/>
        <end position="1725"/>
    </location>
</feature>
<reference evidence="11 12" key="1">
    <citation type="submission" date="2024-02" db="EMBL/GenBank/DDBJ databases">
        <title>Herpetosiphon gulosus NBRC 112829.</title>
        <authorList>
            <person name="Ichikawa N."/>
            <person name="Katano-Makiyama Y."/>
            <person name="Hidaka K."/>
        </authorList>
    </citation>
    <scope>NUCLEOTIDE SEQUENCE [LARGE SCALE GENOMIC DNA]</scope>
    <source>
        <strain evidence="11 12">NBRC 112829</strain>
    </source>
</reference>
<feature type="transmembrane region" description="Helical" evidence="8">
    <location>
        <begin position="1665"/>
        <end position="1686"/>
    </location>
</feature>
<gene>
    <name evidence="11" type="primary">dltA_1</name>
    <name evidence="11" type="ORF">Hgul01_01673</name>
</gene>
<feature type="transmembrane region" description="Helical" evidence="8">
    <location>
        <begin position="1755"/>
        <end position="1774"/>
    </location>
</feature>
<keyword evidence="11" id="KW-0436">Ligase</keyword>
<dbReference type="InterPro" id="IPR029058">
    <property type="entry name" value="AB_hydrolase_fold"/>
</dbReference>
<organism evidence="11 12">
    <name type="scientific">Herpetosiphon gulosus</name>
    <dbReference type="NCBI Taxonomy" id="1973496"/>
    <lineage>
        <taxon>Bacteria</taxon>
        <taxon>Bacillati</taxon>
        <taxon>Chloroflexota</taxon>
        <taxon>Chloroflexia</taxon>
        <taxon>Herpetosiphonales</taxon>
        <taxon>Herpetosiphonaceae</taxon>
        <taxon>Herpetosiphon</taxon>
    </lineage>
</organism>
<dbReference type="Pfam" id="PF07690">
    <property type="entry name" value="MFS_1"/>
    <property type="match status" value="1"/>
</dbReference>
<keyword evidence="6 8" id="KW-1133">Transmembrane helix</keyword>
<feature type="transmembrane region" description="Helical" evidence="8">
    <location>
        <begin position="1642"/>
        <end position="1659"/>
    </location>
</feature>
<dbReference type="InterPro" id="IPR020806">
    <property type="entry name" value="PKS_PP-bd"/>
</dbReference>
<dbReference type="NCBIfam" id="TIGR01733">
    <property type="entry name" value="AA-adenyl-dom"/>
    <property type="match status" value="1"/>
</dbReference>
<comment type="caution">
    <text evidence="11">The sequence shown here is derived from an EMBL/GenBank/DDBJ whole genome shotgun (WGS) entry which is preliminary data.</text>
</comment>
<dbReference type="EMBL" id="BAABRU010000005">
    <property type="protein sequence ID" value="GAA5527880.1"/>
    <property type="molecule type" value="Genomic_DNA"/>
</dbReference>
<dbReference type="RefSeq" id="WP_345721496.1">
    <property type="nucleotide sequence ID" value="NZ_BAABRU010000005.1"/>
</dbReference>
<dbReference type="Pfam" id="PF00668">
    <property type="entry name" value="Condensation"/>
    <property type="match status" value="1"/>
</dbReference>
<feature type="transmembrane region" description="Helical" evidence="8">
    <location>
        <begin position="1580"/>
        <end position="1602"/>
    </location>
</feature>
<dbReference type="Gene3D" id="3.40.50.1820">
    <property type="entry name" value="alpha/beta hydrolase"/>
    <property type="match status" value="1"/>
</dbReference>
<dbReference type="PROSITE" id="PS50850">
    <property type="entry name" value="MFS"/>
    <property type="match status" value="1"/>
</dbReference>
<proteinExistence type="predicted"/>
<dbReference type="InterPro" id="IPR011701">
    <property type="entry name" value="MFS"/>
</dbReference>
<protein>
    <submittedName>
        <fullName evidence="11">D-alanine--D-alanyl carrier protein ligase</fullName>
    </submittedName>
</protein>
<dbReference type="Pfam" id="PF00550">
    <property type="entry name" value="PP-binding"/>
    <property type="match status" value="1"/>
</dbReference>
<dbReference type="PROSITE" id="PS50075">
    <property type="entry name" value="CARRIER"/>
    <property type="match status" value="1"/>
</dbReference>
<evidence type="ECO:0000256" key="7">
    <source>
        <dbReference type="ARBA" id="ARBA00023136"/>
    </source>
</evidence>
<dbReference type="CDD" id="cd05930">
    <property type="entry name" value="A_NRPS"/>
    <property type="match status" value="1"/>
</dbReference>
<dbReference type="SMART" id="SM00823">
    <property type="entry name" value="PKS_PP"/>
    <property type="match status" value="1"/>
</dbReference>
<dbReference type="InterPro" id="IPR020845">
    <property type="entry name" value="AMP-binding_CS"/>
</dbReference>
<dbReference type="InterPro" id="IPR023213">
    <property type="entry name" value="CAT-like_dom_sf"/>
</dbReference>
<dbReference type="InterPro" id="IPR045851">
    <property type="entry name" value="AMP-bd_C_sf"/>
</dbReference>
<comment type="cofactor">
    <cofactor evidence="1">
        <name>pantetheine 4'-phosphate</name>
        <dbReference type="ChEBI" id="CHEBI:47942"/>
    </cofactor>
</comment>
<dbReference type="InterPro" id="IPR009081">
    <property type="entry name" value="PP-bd_ACP"/>
</dbReference>
<dbReference type="InterPro" id="IPR036736">
    <property type="entry name" value="ACP-like_sf"/>
</dbReference>
<feature type="transmembrane region" description="Helical" evidence="8">
    <location>
        <begin position="1496"/>
        <end position="1519"/>
    </location>
</feature>
<dbReference type="InterPro" id="IPR010071">
    <property type="entry name" value="AA_adenyl_dom"/>
</dbReference>
<feature type="transmembrane region" description="Helical" evidence="8">
    <location>
        <begin position="1371"/>
        <end position="1397"/>
    </location>
</feature>
<dbReference type="Gene3D" id="3.30.300.30">
    <property type="match status" value="1"/>
</dbReference>
<dbReference type="Pfam" id="PF00975">
    <property type="entry name" value="Thioesterase"/>
    <property type="match status" value="1"/>
</dbReference>
<dbReference type="Gene3D" id="3.40.50.980">
    <property type="match status" value="2"/>
</dbReference>
<dbReference type="Pfam" id="PF00501">
    <property type="entry name" value="AMP-binding"/>
    <property type="match status" value="1"/>
</dbReference>
<dbReference type="Gene3D" id="1.10.1200.10">
    <property type="entry name" value="ACP-like"/>
    <property type="match status" value="1"/>
</dbReference>
<evidence type="ECO:0000256" key="6">
    <source>
        <dbReference type="ARBA" id="ARBA00022989"/>
    </source>
</evidence>
<feature type="transmembrane region" description="Helical" evidence="8">
    <location>
        <begin position="1436"/>
        <end position="1458"/>
    </location>
</feature>
<comment type="subcellular location">
    <subcellularLocation>
        <location evidence="2">Cell membrane</location>
        <topology evidence="2">Multi-pass membrane protein</topology>
    </subcellularLocation>
</comment>
<dbReference type="InterPro" id="IPR001031">
    <property type="entry name" value="Thioesterase"/>
</dbReference>
<dbReference type="Gene3D" id="3.30.559.10">
    <property type="entry name" value="Chloramphenicol acetyltransferase-like domain"/>
    <property type="match status" value="1"/>
</dbReference>
<evidence type="ECO:0000259" key="10">
    <source>
        <dbReference type="PROSITE" id="PS50850"/>
    </source>
</evidence>
<evidence type="ECO:0000256" key="3">
    <source>
        <dbReference type="ARBA" id="ARBA00022450"/>
    </source>
</evidence>
<dbReference type="CDD" id="cd19531">
    <property type="entry name" value="LCL_NRPS-like"/>
    <property type="match status" value="1"/>
</dbReference>
<dbReference type="CDD" id="cd06173">
    <property type="entry name" value="MFS_MefA_like"/>
    <property type="match status" value="1"/>
</dbReference>
<name>A0ABP9WXL3_9CHLR</name>
<evidence type="ECO:0000256" key="8">
    <source>
        <dbReference type="SAM" id="Phobius"/>
    </source>
</evidence>
<feature type="transmembrane region" description="Helical" evidence="8">
    <location>
        <begin position="1614"/>
        <end position="1635"/>
    </location>
</feature>
<dbReference type="Proteomes" id="UP001428290">
    <property type="component" value="Unassembled WGS sequence"/>
</dbReference>
<feature type="domain" description="Major facilitator superfamily (MFS) profile" evidence="10">
    <location>
        <begin position="1371"/>
        <end position="1781"/>
    </location>
</feature>
<dbReference type="InterPro" id="IPR000873">
    <property type="entry name" value="AMP-dep_synth/lig_dom"/>
</dbReference>
<dbReference type="SUPFAM" id="SSF56801">
    <property type="entry name" value="Acetyl-CoA synthetase-like"/>
    <property type="match status" value="1"/>
</dbReference>
<keyword evidence="3" id="KW-0596">Phosphopantetheine</keyword>
<sequence length="1816" mass="201014">MTEVARQLEDLSPERRALLAQRLRQRQAAKPVPSIPALARIGERPAFELSFAQQRLWFLSQWQPESAAYHIPATFSIAGEINVSVLQTCLDTIIQRHEVLRSTIEVLNDEPMQVIQPFRSFKLEILDLRGLSNEQQASQRQQQIERHSQQPFDLTKDLMLRGLLLHTADDHAELVLTIHHIACDGWSIGVLLRELGQLYEAGLRGEQLELPALPIQYADFAVWHKRYVLEQVYQQHLNFWQTQLSGTLPLLNLPTDHARPAVKRDLGATVEYHLPWSLVEAVERLSRQERATPFMLFMAAFQVLLYRYSGQSDLIIGTPIANRTRREIEDLIGFFVNTLPIRVNLAGSPSFRNLIAQVRQTSLAAFEHQDMPLEHLIDVLKVERSLSHNPLFQALFVHQTTSIQTVDSGEFGLQFGGAIETGSAKFDINLNLAANRATFEYNTDLFERSTIERMASHFHSLLEYAVTHPDASIEHLPLLSSSERQQLLQTWNNTSANYPAVDSIVSLFEAQAARVPERTALHFEGQTLSYAELNQRSNQLAHSLRQRGIGSDMRVGLFIDRSLDLLVGALGILKAGAAYVPIDPIYPQDRISAMLEDGAVSLLITHAELAADLPALDLEVLCLDDAWPTLAQAPTHNLNLEFDPRSLMYVLFTSGSTGRPKGVAIEHRNYVNYIQGLLQRIEAEDGWSYALVSTFAADLGTTNVYGALCSGGELHIVAYERATDPEAFAAYFRQHRIDVMKLVPSHFEAMRGLSNLADVIPKQRLILAGEASFWEQLADIRQLQPSVQLQNHYGPTETTVSMLTYPIPSQPRYPSSTVPLGRPLGNVQIYVLDRQLQPTPQGVPGELYVGGAGVGRGYIGRPDLTAERFVPNPFSVEAGARLYRSGDLVRYQPDGAIEFLGRIDLQVKIRGYRVELSEIETAIQAQAQVANSVVILREDTPGDKRLVAYIVPEAGQSLNIGSIREALRNSLPDYMVPTAFVELDGLPLNPNGKIERRALPAPSNERNLDSYVAPQTATEHELAGIWAEVLGLDQVGIDDNFFDLGGESFKAIRVVRKIGSHISVMTLFKYPTVRELAAHLSGASSAESGGMLYELTKAQAKQYTTIVAIPYGGGSAITYQPLAQAMPKGYRLLAAELPGHDFSRPDEPLQALEVVASQLASEIQAKTQGPIVLYGHCVGSAMTVEIGRLLEQAGREVQGIVLGGNFPAARVPGRFFEWLNKLMPADRWMSDRTYRDFLRALGGFTEIVDQAEQTFVMRSLRHDAREVERYFTQAFAQKQPQQLKAPIACIIGEMDRATEYYQERYREWEYFSNNVTLHVIPHAGHYFLKHQAAELGQIIEQQTEQWQQPRPIQPTAAKAKSHKTSLPSLRIFFMVALGQLVSMLGSSLSSFALGIWIYQRTGTVSDFAFTAIASMLPSLLVSPLAGAIADRWDRRWIMIIADTISALSTIVIAMLLWANKLEVWHIYLTAAISSIAGTFQRPAYAAAMTQLVPKQYLGHANGVIQLGSATGGLIAPFIAGGMVAFFGLGGVFLLDFISFSLGIGVLFLVRFPNTLYHKREEPLLREIVRGWEYIIKRPSLVAMVLFFALGNIWFGIASISMSPLVLSFGGPAELGIVSAACALGGFLGGLFMSLWGGLQRRAEGMVGFVILEGFFIALAGLRPSVWLVALAMFGMWFAISLVNAHWQVLIQTKVGLELQGRVQATNQMLAMLSIPLGYWLAGPLADKLFGPLLETNGALSSSLGWIFGVGPDRGIGLLMVVVGLGAAIWALIGFNYRPLRYMEDALPDAIPDAEIASDRDTIQAQADGIIAVTMKG</sequence>
<evidence type="ECO:0000256" key="1">
    <source>
        <dbReference type="ARBA" id="ARBA00001957"/>
    </source>
</evidence>
<dbReference type="GO" id="GO:0016874">
    <property type="term" value="F:ligase activity"/>
    <property type="evidence" value="ECO:0007669"/>
    <property type="project" value="UniProtKB-KW"/>
</dbReference>
<accession>A0ABP9WXL3</accession>
<dbReference type="SMART" id="SM01294">
    <property type="entry name" value="PKS_PP_betabranch"/>
    <property type="match status" value="1"/>
</dbReference>
<dbReference type="SUPFAM" id="SSF52777">
    <property type="entry name" value="CoA-dependent acyltransferases"/>
    <property type="match status" value="2"/>
</dbReference>
<dbReference type="PANTHER" id="PTHR45527">
    <property type="entry name" value="NONRIBOSOMAL PEPTIDE SYNTHETASE"/>
    <property type="match status" value="1"/>
</dbReference>
<keyword evidence="5 8" id="KW-0812">Transmembrane</keyword>
<feature type="transmembrane region" description="Helical" evidence="8">
    <location>
        <begin position="1525"/>
        <end position="1549"/>
    </location>
</feature>
<feature type="domain" description="Carrier" evidence="9">
    <location>
        <begin position="1013"/>
        <end position="1084"/>
    </location>
</feature>
<dbReference type="SUPFAM" id="SSF53474">
    <property type="entry name" value="alpha/beta-Hydrolases"/>
    <property type="match status" value="1"/>
</dbReference>
<keyword evidence="4" id="KW-0597">Phosphoprotein</keyword>
<dbReference type="InterPro" id="IPR020846">
    <property type="entry name" value="MFS_dom"/>
</dbReference>
<evidence type="ECO:0000256" key="4">
    <source>
        <dbReference type="ARBA" id="ARBA00022553"/>
    </source>
</evidence>
<evidence type="ECO:0000256" key="2">
    <source>
        <dbReference type="ARBA" id="ARBA00004651"/>
    </source>
</evidence>
<keyword evidence="7 8" id="KW-0472">Membrane</keyword>
<dbReference type="PANTHER" id="PTHR45527:SF1">
    <property type="entry name" value="FATTY ACID SYNTHASE"/>
    <property type="match status" value="1"/>
</dbReference>
<dbReference type="Gene3D" id="1.20.1250.20">
    <property type="entry name" value="MFS general substrate transporter like domains"/>
    <property type="match status" value="1"/>
</dbReference>
<dbReference type="SUPFAM" id="SSF103473">
    <property type="entry name" value="MFS general substrate transporter"/>
    <property type="match status" value="1"/>
</dbReference>
<feature type="transmembrane region" description="Helical" evidence="8">
    <location>
        <begin position="1464"/>
        <end position="1484"/>
    </location>
</feature>
<dbReference type="Pfam" id="PF13193">
    <property type="entry name" value="AMP-binding_C"/>
    <property type="match status" value="1"/>
</dbReference>